<sequence>MRIETDHQNPASSAFPMKIKFALLLWWLRFVAGRTVPGEIYSSLAHVHGLFIFDHRVGQTLLRITTTTFPESQRYKEMYNWAATDANYSSSSEEIQETEVLTGNPLHIYALMKRILYYWYFVQYELVSAGLSKEVQRWTNQTTLPSGKDLAGTALALARLQQVYNLPIEELVQGTILMHQSSVRLTTFDCLKIANESHWVGNYVSAWQWYFYTLKITGDLDLKQHIWDLMGKVAYDHDNQAYPVEEYSFPHPLSQYPVQEPPKPSYFNLCRGIQSIKDGEAYNRLKCHISDRGSPYLRLQPVKYEELHYEPILYFYYDILSSDQIQVIKDLALDNLTRANFIEGANNEYRVTHTSWLKNKTHPILESLAKRMAYITGLHIYEGPVGNMAGEDLQVQCYGVGGHYLLHYDPLYKTDSKE</sequence>
<dbReference type="Gene3D" id="2.60.120.620">
    <property type="entry name" value="q2cbj1_9rhob like domain"/>
    <property type="match status" value="1"/>
</dbReference>
<dbReference type="Pfam" id="PF08336">
    <property type="entry name" value="P4Ha_N"/>
    <property type="match status" value="1"/>
</dbReference>
<evidence type="ECO:0000256" key="2">
    <source>
        <dbReference type="ARBA" id="ARBA00022896"/>
    </source>
</evidence>
<keyword evidence="2" id="KW-0847">Vitamin C</keyword>
<gene>
    <name evidence="6" type="ORF">SK128_008514</name>
</gene>
<dbReference type="Proteomes" id="UP001381693">
    <property type="component" value="Unassembled WGS sequence"/>
</dbReference>
<feature type="chain" id="PRO_5043041923" description="Prolyl 4-hydroxylase N-terminal domain-containing protein" evidence="4">
    <location>
        <begin position="34"/>
        <end position="418"/>
    </location>
</feature>
<dbReference type="InterPro" id="IPR011990">
    <property type="entry name" value="TPR-like_helical_dom_sf"/>
</dbReference>
<keyword evidence="4" id="KW-0732">Signal</keyword>
<name>A0AAN8WL53_HALRR</name>
<feature type="non-terminal residue" evidence="6">
    <location>
        <position position="418"/>
    </location>
</feature>
<dbReference type="PANTHER" id="PTHR10869:SF244">
    <property type="entry name" value="PROLYL 4-HYDROXYLASE SUBUNIT ALPHA-2"/>
    <property type="match status" value="1"/>
</dbReference>
<evidence type="ECO:0000313" key="6">
    <source>
        <dbReference type="EMBL" id="KAK7065906.1"/>
    </source>
</evidence>
<proteinExistence type="predicted"/>
<dbReference type="AlphaFoldDB" id="A0AAN8WL53"/>
<dbReference type="InterPro" id="IPR013547">
    <property type="entry name" value="P4H_N"/>
</dbReference>
<evidence type="ECO:0000256" key="3">
    <source>
        <dbReference type="ARBA" id="ARBA00023004"/>
    </source>
</evidence>
<protein>
    <recommendedName>
        <fullName evidence="5">Prolyl 4-hydroxylase N-terminal domain-containing protein</fullName>
    </recommendedName>
</protein>
<organism evidence="6 7">
    <name type="scientific">Halocaridina rubra</name>
    <name type="common">Hawaiian red shrimp</name>
    <dbReference type="NCBI Taxonomy" id="373956"/>
    <lineage>
        <taxon>Eukaryota</taxon>
        <taxon>Metazoa</taxon>
        <taxon>Ecdysozoa</taxon>
        <taxon>Arthropoda</taxon>
        <taxon>Crustacea</taxon>
        <taxon>Multicrustacea</taxon>
        <taxon>Malacostraca</taxon>
        <taxon>Eumalacostraca</taxon>
        <taxon>Eucarida</taxon>
        <taxon>Decapoda</taxon>
        <taxon>Pleocyemata</taxon>
        <taxon>Caridea</taxon>
        <taxon>Atyoidea</taxon>
        <taxon>Atyidae</taxon>
        <taxon>Halocaridina</taxon>
    </lineage>
</organism>
<dbReference type="InterPro" id="IPR045054">
    <property type="entry name" value="P4HA-like"/>
</dbReference>
<keyword evidence="3" id="KW-0408">Iron</keyword>
<dbReference type="Gene3D" id="1.25.40.10">
    <property type="entry name" value="Tetratricopeptide repeat domain"/>
    <property type="match status" value="1"/>
</dbReference>
<feature type="signal peptide" evidence="4">
    <location>
        <begin position="1"/>
        <end position="33"/>
    </location>
</feature>
<keyword evidence="1" id="KW-0479">Metal-binding</keyword>
<evidence type="ECO:0000259" key="5">
    <source>
        <dbReference type="Pfam" id="PF08336"/>
    </source>
</evidence>
<dbReference type="GO" id="GO:0046872">
    <property type="term" value="F:metal ion binding"/>
    <property type="evidence" value="ECO:0007669"/>
    <property type="project" value="UniProtKB-KW"/>
</dbReference>
<reference evidence="6 7" key="1">
    <citation type="submission" date="2023-11" db="EMBL/GenBank/DDBJ databases">
        <title>Halocaridina rubra genome assembly.</title>
        <authorList>
            <person name="Smith C."/>
        </authorList>
    </citation>
    <scope>NUCLEOTIDE SEQUENCE [LARGE SCALE GENOMIC DNA]</scope>
    <source>
        <strain evidence="6">EP-1</strain>
        <tissue evidence="6">Whole</tissue>
    </source>
</reference>
<evidence type="ECO:0000256" key="1">
    <source>
        <dbReference type="ARBA" id="ARBA00022723"/>
    </source>
</evidence>
<dbReference type="PANTHER" id="PTHR10869">
    <property type="entry name" value="PROLYL 4-HYDROXYLASE ALPHA SUBUNIT"/>
    <property type="match status" value="1"/>
</dbReference>
<dbReference type="EMBL" id="JAXCGZ010019661">
    <property type="protein sequence ID" value="KAK7065906.1"/>
    <property type="molecule type" value="Genomic_DNA"/>
</dbReference>
<keyword evidence="7" id="KW-1185">Reference proteome</keyword>
<accession>A0AAN8WL53</accession>
<feature type="domain" description="Prolyl 4-hydroxylase N-terminal" evidence="5">
    <location>
        <begin position="86"/>
        <end position="176"/>
    </location>
</feature>
<dbReference type="GO" id="GO:0004656">
    <property type="term" value="F:procollagen-proline 4-dioxygenase activity"/>
    <property type="evidence" value="ECO:0007669"/>
    <property type="project" value="InterPro"/>
</dbReference>
<dbReference type="GO" id="GO:0005783">
    <property type="term" value="C:endoplasmic reticulum"/>
    <property type="evidence" value="ECO:0007669"/>
    <property type="project" value="InterPro"/>
</dbReference>
<comment type="caution">
    <text evidence="6">The sequence shown here is derived from an EMBL/GenBank/DDBJ whole genome shotgun (WGS) entry which is preliminary data.</text>
</comment>
<evidence type="ECO:0000313" key="7">
    <source>
        <dbReference type="Proteomes" id="UP001381693"/>
    </source>
</evidence>
<evidence type="ECO:0000256" key="4">
    <source>
        <dbReference type="SAM" id="SignalP"/>
    </source>
</evidence>
<dbReference type="GO" id="GO:0031418">
    <property type="term" value="F:L-ascorbic acid binding"/>
    <property type="evidence" value="ECO:0007669"/>
    <property type="project" value="UniProtKB-KW"/>
</dbReference>